<reference evidence="1 2" key="2">
    <citation type="submission" date="2018-03" db="EMBL/GenBank/DDBJ databases">
        <authorList>
            <person name="Keele B.F."/>
        </authorList>
    </citation>
    <scope>NUCLEOTIDE SEQUENCE [LARGE SCALE GENOMIC DNA]</scope>
    <source>
        <strain evidence="1 2">CCALA 016</strain>
    </source>
</reference>
<proteinExistence type="predicted"/>
<evidence type="ECO:0000313" key="2">
    <source>
        <dbReference type="Proteomes" id="UP000239001"/>
    </source>
</evidence>
<dbReference type="Proteomes" id="UP000239001">
    <property type="component" value="Unassembled WGS sequence"/>
</dbReference>
<evidence type="ECO:0000313" key="1">
    <source>
        <dbReference type="EMBL" id="PSF34941.1"/>
    </source>
</evidence>
<sequence length="1295" mass="150359">MEKLLDRINTEDFSTTIVLGGPGFGKSSLLGVLGHSLVEQDYTLLAIKADYLSNQVKTLDDLQKDDQLRLSMNPIEAVKAVANKERVILLIDQLDAISELLDRNPERLKVLLTLIQSLTKTPNVHIIASCREFEFHHGSQFTRLEGFEQLYLSLPTWETIAAILEQAGHAPNSIGESLQELLRNPLHLKLFLEVAKPGEVFDSSQKLLNKLWDVRISQLPKAEKAREFLEKLAKQMQKEEVLWLPPSVADDYLEIYRALEQEGILITNPDNFTLGFCHQTYYDHTLARAFVCETQSLTDFVLERQDGLFVRPALLRSLNYLRGMAPNQYERELKKLFASSIRTHIRSLLIEFMGSQSQPNSVEKQLLIPLLNSETDGIKVLDAMNGSHGWFAHLRHRQEFTQWLEKLPEKAIYCRSLLFIATQFASEEVWYLLEEYWLDNPEYDALSLWIIREIYEWTPERVCLTQKAIQRSNLDWYEVKFIAERVAETLPELAPRILLAHLNWRLEQATEKHNQAIAELSAEPDEATSSFRAYKSIRLEPIRNLLENDHDFYELETFAETLPEYFLKTIWPWFTNLSEQIANENDSLETRYRDSHLSFYRGDIIKALQVAIAELANQDLTEFLNFFNQNVSIEKSDLLLVHRLLAQGLEKIASQAPQNVLVYLIGDSRRLSLGDGLKSYHRESKQLIAAVCPYLSPQDRQQIEQIIYQFNYYNLSPELSAEDRPHFIRSNREHRLELLLAFPDEYLSHQGKKIKEEELRAFPWVVERTKEGYNLTRPTIIGPRMTVDEMKYASDKELLNLFNELSDTTDEANIHQKKSIDLARSGGVREQTSVYGKLVKDDHERFLRMLPHFKPQRHEHYAGAAIRELAQTNFSAQSLIGIIKNLDRQGFNSEQFQDDAASALEDIAKSNKGLPQSVLSLLINWLSTHTKPKLENYQSKNQDHSHNNSIIFRFSNSHYLTNGRAAIVRAITSGYLQQNPPDLVNWASFIQSQIGIEKHPSVWIDIVTNMPLLLNGDRVKATRLFDLVIRNCPEVLSSEWSLCFISRTIGWFEPKETVHAWLEMFLQENSSFHYQAYGELLFIYNFHYQDEWSEDRIKEHLDRLDNEAILCGFAHASCHLWSDRICRKIATRILCSLATYSSPFIENTLTHFFRLNRDHFQLNREMRELIEAFCDRPTILVKAAYDLIEIIELENIIDTEPKLIIQICQSLLKQAQLEPKNYNLAHVADSFTTFAIQLHRQADYKEIGLQMFEKLLTLNLMETKVALETLDRKPTRFYISSRKRLRRQRTPRGKV</sequence>
<dbReference type="SUPFAM" id="SSF52540">
    <property type="entry name" value="P-loop containing nucleoside triphosphate hydrolases"/>
    <property type="match status" value="1"/>
</dbReference>
<keyword evidence="1" id="KW-0067">ATP-binding</keyword>
<comment type="caution">
    <text evidence="1">The sequence shown here is derived from an EMBL/GenBank/DDBJ whole genome shotgun (WGS) entry which is preliminary data.</text>
</comment>
<keyword evidence="1" id="KW-0547">Nucleotide-binding</keyword>
<gene>
    <name evidence="1" type="ORF">C7H19_18215</name>
</gene>
<reference evidence="1 2" key="1">
    <citation type="submission" date="2018-03" db="EMBL/GenBank/DDBJ databases">
        <title>The ancient ancestry and fast evolution of plastids.</title>
        <authorList>
            <person name="Moore K.R."/>
            <person name="Magnabosco C."/>
            <person name="Momper L."/>
            <person name="Gold D.A."/>
            <person name="Bosak T."/>
            <person name="Fournier G.P."/>
        </authorList>
    </citation>
    <scope>NUCLEOTIDE SEQUENCE [LARGE SCALE GENOMIC DNA]</scope>
    <source>
        <strain evidence="1 2">CCALA 016</strain>
    </source>
</reference>
<name>A0A2T1LU35_9CHRO</name>
<keyword evidence="2" id="KW-1185">Reference proteome</keyword>
<accession>A0A2T1LU35</accession>
<dbReference type="GO" id="GO:0005524">
    <property type="term" value="F:ATP binding"/>
    <property type="evidence" value="ECO:0007669"/>
    <property type="project" value="UniProtKB-KW"/>
</dbReference>
<protein>
    <submittedName>
        <fullName evidence="1">ATP-binding protein</fullName>
    </submittedName>
</protein>
<dbReference type="InterPro" id="IPR027417">
    <property type="entry name" value="P-loop_NTPase"/>
</dbReference>
<dbReference type="Gene3D" id="3.40.50.300">
    <property type="entry name" value="P-loop containing nucleotide triphosphate hydrolases"/>
    <property type="match status" value="1"/>
</dbReference>
<dbReference type="RefSeq" id="WP_106458349.1">
    <property type="nucleotide sequence ID" value="NZ_PXOH01000024.1"/>
</dbReference>
<organism evidence="1 2">
    <name type="scientific">Aphanothece hegewaldii CCALA 016</name>
    <dbReference type="NCBI Taxonomy" id="2107694"/>
    <lineage>
        <taxon>Bacteria</taxon>
        <taxon>Bacillati</taxon>
        <taxon>Cyanobacteriota</taxon>
        <taxon>Cyanophyceae</taxon>
        <taxon>Oscillatoriophycideae</taxon>
        <taxon>Chroococcales</taxon>
        <taxon>Aphanothecaceae</taxon>
        <taxon>Aphanothece</taxon>
    </lineage>
</organism>
<dbReference type="EMBL" id="PXOH01000024">
    <property type="protein sequence ID" value="PSF34941.1"/>
    <property type="molecule type" value="Genomic_DNA"/>
</dbReference>
<dbReference type="CDD" id="cd00009">
    <property type="entry name" value="AAA"/>
    <property type="match status" value="1"/>
</dbReference>